<dbReference type="Gene3D" id="1.10.1200.10">
    <property type="entry name" value="ACP-like"/>
    <property type="match status" value="1"/>
</dbReference>
<dbReference type="InterPro" id="IPR036736">
    <property type="entry name" value="ACP-like_sf"/>
</dbReference>
<name>A0A6J7WFE4_9CAUD</name>
<evidence type="ECO:0000259" key="1">
    <source>
        <dbReference type="Pfam" id="PF00550"/>
    </source>
</evidence>
<sequence>MTFDDLITIIHDELENSRMFYERKEIMRETTLAGDLRCDQLDVVCFALDIEDLHGITLPEDKLASLSTVGDLADLVMIAATVAV</sequence>
<dbReference type="Pfam" id="PF00550">
    <property type="entry name" value="PP-binding"/>
    <property type="match status" value="1"/>
</dbReference>
<organism evidence="2">
    <name type="scientific">uncultured Caudovirales phage</name>
    <dbReference type="NCBI Taxonomy" id="2100421"/>
    <lineage>
        <taxon>Viruses</taxon>
        <taxon>Duplodnaviria</taxon>
        <taxon>Heunggongvirae</taxon>
        <taxon>Uroviricota</taxon>
        <taxon>Caudoviricetes</taxon>
        <taxon>Peduoviridae</taxon>
        <taxon>Maltschvirus</taxon>
        <taxon>Maltschvirus maltsch</taxon>
    </lineage>
</organism>
<evidence type="ECO:0000313" key="2">
    <source>
        <dbReference type="EMBL" id="CAB5162794.1"/>
    </source>
</evidence>
<proteinExistence type="predicted"/>
<accession>A0A6J7WFE4</accession>
<dbReference type="EMBL" id="LR798200">
    <property type="protein sequence ID" value="CAB5162794.1"/>
    <property type="molecule type" value="Genomic_DNA"/>
</dbReference>
<dbReference type="InterPro" id="IPR009081">
    <property type="entry name" value="PP-bd_ACP"/>
</dbReference>
<reference evidence="2" key="1">
    <citation type="submission" date="2020-05" db="EMBL/GenBank/DDBJ databases">
        <authorList>
            <person name="Chiriac C."/>
            <person name="Salcher M."/>
            <person name="Ghai R."/>
            <person name="Kavagutti S V."/>
        </authorList>
    </citation>
    <scope>NUCLEOTIDE SEQUENCE</scope>
</reference>
<gene>
    <name evidence="2" type="ORF">UFOVP152_52</name>
</gene>
<feature type="domain" description="Carrier" evidence="1">
    <location>
        <begin position="25"/>
        <end position="76"/>
    </location>
</feature>
<protein>
    <submittedName>
        <fullName evidence="2">AcpP Acyl carrier protein</fullName>
    </submittedName>
</protein>
<dbReference type="SUPFAM" id="SSF47336">
    <property type="entry name" value="ACP-like"/>
    <property type="match status" value="1"/>
</dbReference>